<keyword evidence="3 6" id="KW-0812">Transmembrane</keyword>
<dbReference type="Pfam" id="PF02687">
    <property type="entry name" value="FtsX"/>
    <property type="match status" value="2"/>
</dbReference>
<dbReference type="InterPro" id="IPR052536">
    <property type="entry name" value="ABC-4_Integral_Memb_Prot"/>
</dbReference>
<sequence>MTFSSIVRKNLFYNIKKYVSLYFVNTLIVAILFMFGSLLYNSDIMRQVGETTLYEIVSLALIGVVLFSIVFITYSNVSFLKYRGKEFGMYMTFGMTTKNIIKMLFLENVVIVAISLVSGLILGGVFGNLFYMGLNQILHENPIGFELNGQSLLLSSGIFLVIFGCNFIFNMLYIRKISISEVFQASSKKGIGKSSIVLGIVASILFTVSAILLPKILLGGLFNGNSNVVGILVTLTFVCPYVIIGTLIVVIKAVLKRFKRTYNNNLIVMSNLSHRFISYKTTLYLVTLLIAGALFFIGMTYSMYATSKDENDRETPFDVMFVETNHFNQLDDHEVENLLIGKGITLNQNSTLEFVEIPEFRDYKGNWVLWDTVSMIISKSHFNGYMGTKVDLSPNQALFVRTYEEKQKFEMPDTILPVMSSDQIEDKLWNHMSKEELLQALDGYPITEYKSENISEANEPFINYVRTAGKYFGQALVVDDTVYEQIKSGVSEEQVKKVHLLKGNFNEEGFHTLVNALQERNGLDSSYWNNYTQSAVDSVDVERGELEDLKPVYKVELLEGKLESKGTIFFIMLFLGALFVIASGVVLFHKVLSDIDEQKESMLSLKRIGVTSVELKKIVSKELAIVFFLPTVLGLGLGLYYFYTVFSNQTIILQLLGQAGLVALLFLVLQIAFYFSSRRKYFSELGKYL</sequence>
<evidence type="ECO:0000313" key="9">
    <source>
        <dbReference type="Proteomes" id="UP000659344"/>
    </source>
</evidence>
<protein>
    <submittedName>
        <fullName evidence="8">ABC transporter permease YvcS</fullName>
    </submittedName>
</protein>
<feature type="transmembrane region" description="Helical" evidence="6">
    <location>
        <begin position="60"/>
        <end position="82"/>
    </location>
</feature>
<feature type="transmembrane region" description="Helical" evidence="6">
    <location>
        <begin position="21"/>
        <end position="40"/>
    </location>
</feature>
<comment type="caution">
    <text evidence="8">The sequence shown here is derived from an EMBL/GenBank/DDBJ whole genome shotgun (WGS) entry which is preliminary data.</text>
</comment>
<feature type="transmembrane region" description="Helical" evidence="6">
    <location>
        <begin position="152"/>
        <end position="174"/>
    </location>
</feature>
<gene>
    <name evidence="8" type="primary">yvcS</name>
    <name evidence="8" type="ORF">GCM10008013_22810</name>
</gene>
<comment type="similarity">
    <text evidence="6">Belongs to the ABC-4 integral membrane protein family.</text>
</comment>
<evidence type="ECO:0000256" key="6">
    <source>
        <dbReference type="PIRNR" id="PIRNR018968"/>
    </source>
</evidence>
<feature type="domain" description="ABC3 transporter permease C-terminal" evidence="7">
    <location>
        <begin position="574"/>
        <end position="675"/>
    </location>
</feature>
<dbReference type="PANTHER" id="PTHR46795:SF3">
    <property type="entry name" value="ABC TRANSPORTER PERMEASE"/>
    <property type="match status" value="1"/>
</dbReference>
<dbReference type="RefSeq" id="WP_188538752.1">
    <property type="nucleotide sequence ID" value="NZ_BMFT01000001.1"/>
</dbReference>
<dbReference type="InterPro" id="IPR003838">
    <property type="entry name" value="ABC3_permease_C"/>
</dbReference>
<keyword evidence="2 6" id="KW-1003">Cell membrane</keyword>
<evidence type="ECO:0000256" key="2">
    <source>
        <dbReference type="ARBA" id="ARBA00022475"/>
    </source>
</evidence>
<feature type="transmembrane region" description="Helical" evidence="6">
    <location>
        <begin position="623"/>
        <end position="643"/>
    </location>
</feature>
<dbReference type="InterPro" id="IPR027022">
    <property type="entry name" value="ABC_permease_BceB-typ"/>
</dbReference>
<feature type="transmembrane region" description="Helical" evidence="6">
    <location>
        <begin position="655"/>
        <end position="675"/>
    </location>
</feature>
<accession>A0ABQ1YGI0</accession>
<keyword evidence="5 6" id="KW-0472">Membrane</keyword>
<evidence type="ECO:0000256" key="3">
    <source>
        <dbReference type="ARBA" id="ARBA00022692"/>
    </source>
</evidence>
<feature type="transmembrane region" description="Helical" evidence="6">
    <location>
        <begin position="195"/>
        <end position="217"/>
    </location>
</feature>
<proteinExistence type="inferred from homology"/>
<organism evidence="8 9">
    <name type="scientific">Paenibacillus segetis</name>
    <dbReference type="NCBI Taxonomy" id="1325360"/>
    <lineage>
        <taxon>Bacteria</taxon>
        <taxon>Bacillati</taxon>
        <taxon>Bacillota</taxon>
        <taxon>Bacilli</taxon>
        <taxon>Bacillales</taxon>
        <taxon>Paenibacillaceae</taxon>
        <taxon>Paenibacillus</taxon>
    </lineage>
</organism>
<evidence type="ECO:0000313" key="8">
    <source>
        <dbReference type="EMBL" id="GGH23588.1"/>
    </source>
</evidence>
<keyword evidence="9" id="KW-1185">Reference proteome</keyword>
<dbReference type="PIRSF" id="PIRSF018968">
    <property type="entry name" value="ABC_permease_BceB"/>
    <property type="match status" value="1"/>
</dbReference>
<comment type="subcellular location">
    <subcellularLocation>
        <location evidence="1 6">Cell membrane</location>
        <topology evidence="1 6">Multi-pass membrane protein</topology>
    </subcellularLocation>
</comment>
<reference evidence="9" key="1">
    <citation type="journal article" date="2019" name="Int. J. Syst. Evol. Microbiol.">
        <title>The Global Catalogue of Microorganisms (GCM) 10K type strain sequencing project: providing services to taxonomists for standard genome sequencing and annotation.</title>
        <authorList>
            <consortium name="The Broad Institute Genomics Platform"/>
            <consortium name="The Broad Institute Genome Sequencing Center for Infectious Disease"/>
            <person name="Wu L."/>
            <person name="Ma J."/>
        </authorList>
    </citation>
    <scope>NUCLEOTIDE SEQUENCE [LARGE SCALE GENOMIC DNA]</scope>
    <source>
        <strain evidence="9">CGMCC 1.12769</strain>
    </source>
</reference>
<feature type="transmembrane region" description="Helical" evidence="6">
    <location>
        <begin position="229"/>
        <end position="255"/>
    </location>
</feature>
<feature type="domain" description="ABC3 transporter permease C-terminal" evidence="7">
    <location>
        <begin position="60"/>
        <end position="178"/>
    </location>
</feature>
<evidence type="ECO:0000259" key="7">
    <source>
        <dbReference type="Pfam" id="PF02687"/>
    </source>
</evidence>
<feature type="transmembrane region" description="Helical" evidence="6">
    <location>
        <begin position="283"/>
        <end position="304"/>
    </location>
</feature>
<feature type="transmembrane region" description="Helical" evidence="6">
    <location>
        <begin position="103"/>
        <end position="132"/>
    </location>
</feature>
<evidence type="ECO:0000256" key="5">
    <source>
        <dbReference type="ARBA" id="ARBA00023136"/>
    </source>
</evidence>
<dbReference type="EMBL" id="BMFT01000001">
    <property type="protein sequence ID" value="GGH23588.1"/>
    <property type="molecule type" value="Genomic_DNA"/>
</dbReference>
<keyword evidence="4 6" id="KW-1133">Transmembrane helix</keyword>
<feature type="transmembrane region" description="Helical" evidence="6">
    <location>
        <begin position="568"/>
        <end position="592"/>
    </location>
</feature>
<keyword evidence="6" id="KW-0813">Transport</keyword>
<dbReference type="PANTHER" id="PTHR46795">
    <property type="entry name" value="ABC TRANSPORTER PERMEASE-RELATED-RELATED"/>
    <property type="match status" value="1"/>
</dbReference>
<name>A0ABQ1YGI0_9BACL</name>
<evidence type="ECO:0000256" key="1">
    <source>
        <dbReference type="ARBA" id="ARBA00004651"/>
    </source>
</evidence>
<evidence type="ECO:0000256" key="4">
    <source>
        <dbReference type="ARBA" id="ARBA00022989"/>
    </source>
</evidence>
<dbReference type="Proteomes" id="UP000659344">
    <property type="component" value="Unassembled WGS sequence"/>
</dbReference>